<protein>
    <submittedName>
        <fullName evidence="1">Uncharacterized protein</fullName>
    </submittedName>
</protein>
<proteinExistence type="predicted"/>
<dbReference type="EMBL" id="GBRH01240980">
    <property type="protein sequence ID" value="JAD56915.1"/>
    <property type="molecule type" value="Transcribed_RNA"/>
</dbReference>
<evidence type="ECO:0000313" key="1">
    <source>
        <dbReference type="EMBL" id="JAD56915.1"/>
    </source>
</evidence>
<dbReference type="AlphaFoldDB" id="A0A0A9B6V1"/>
<reference evidence="1" key="2">
    <citation type="journal article" date="2015" name="Data Brief">
        <title>Shoot transcriptome of the giant reed, Arundo donax.</title>
        <authorList>
            <person name="Barrero R.A."/>
            <person name="Guerrero F.D."/>
            <person name="Moolhuijzen P."/>
            <person name="Goolsby J.A."/>
            <person name="Tidwell J."/>
            <person name="Bellgard S.E."/>
            <person name="Bellgard M.I."/>
        </authorList>
    </citation>
    <scope>NUCLEOTIDE SEQUENCE</scope>
    <source>
        <tissue evidence="1">Shoot tissue taken approximately 20 cm above the soil surface</tissue>
    </source>
</reference>
<sequence length="28" mass="3250">MVIPAYMCVLYVGKVFFKSLLLSICFYT</sequence>
<organism evidence="1">
    <name type="scientific">Arundo donax</name>
    <name type="common">Giant reed</name>
    <name type="synonym">Donax arundinaceus</name>
    <dbReference type="NCBI Taxonomy" id="35708"/>
    <lineage>
        <taxon>Eukaryota</taxon>
        <taxon>Viridiplantae</taxon>
        <taxon>Streptophyta</taxon>
        <taxon>Embryophyta</taxon>
        <taxon>Tracheophyta</taxon>
        <taxon>Spermatophyta</taxon>
        <taxon>Magnoliopsida</taxon>
        <taxon>Liliopsida</taxon>
        <taxon>Poales</taxon>
        <taxon>Poaceae</taxon>
        <taxon>PACMAD clade</taxon>
        <taxon>Arundinoideae</taxon>
        <taxon>Arundineae</taxon>
        <taxon>Arundo</taxon>
    </lineage>
</organism>
<name>A0A0A9B6V1_ARUDO</name>
<reference evidence="1" key="1">
    <citation type="submission" date="2014-09" db="EMBL/GenBank/DDBJ databases">
        <authorList>
            <person name="Magalhaes I.L.F."/>
            <person name="Oliveira U."/>
            <person name="Santos F.R."/>
            <person name="Vidigal T.H.D.A."/>
            <person name="Brescovit A.D."/>
            <person name="Santos A.J."/>
        </authorList>
    </citation>
    <scope>NUCLEOTIDE SEQUENCE</scope>
    <source>
        <tissue evidence="1">Shoot tissue taken approximately 20 cm above the soil surface</tissue>
    </source>
</reference>
<accession>A0A0A9B6V1</accession>